<dbReference type="Gene3D" id="2.40.33.20">
    <property type="entry name" value="PK beta-barrel domain-like"/>
    <property type="match status" value="1"/>
</dbReference>
<evidence type="ECO:0008006" key="2">
    <source>
        <dbReference type="Google" id="ProtNLM"/>
    </source>
</evidence>
<dbReference type="InterPro" id="IPR011037">
    <property type="entry name" value="Pyrv_Knase-like_insert_dom_sf"/>
</dbReference>
<dbReference type="EMBL" id="UINC01093364">
    <property type="protein sequence ID" value="SVC47735.1"/>
    <property type="molecule type" value="Genomic_DNA"/>
</dbReference>
<dbReference type="SUPFAM" id="SSF50800">
    <property type="entry name" value="PK beta-barrel domain-like"/>
    <property type="match status" value="1"/>
</dbReference>
<gene>
    <name evidence="1" type="ORF">METZ01_LOCUS300589</name>
</gene>
<organism evidence="1">
    <name type="scientific">marine metagenome</name>
    <dbReference type="NCBI Taxonomy" id="408172"/>
    <lineage>
        <taxon>unclassified sequences</taxon>
        <taxon>metagenomes</taxon>
        <taxon>ecological metagenomes</taxon>
    </lineage>
</organism>
<accession>A0A382MHZ3</accession>
<sequence length="58" mass="6240">VVSVNAGKPVRLGRSRSGTYKIPVMGPFEITPLGIEVDNLCDRRHHGGLDQALRPSAT</sequence>
<reference evidence="1" key="1">
    <citation type="submission" date="2018-05" db="EMBL/GenBank/DDBJ databases">
        <authorList>
            <person name="Lanie J.A."/>
            <person name="Ng W.-L."/>
            <person name="Kazmierczak K.M."/>
            <person name="Andrzejewski T.M."/>
            <person name="Davidsen T.M."/>
            <person name="Wayne K.J."/>
            <person name="Tettelin H."/>
            <person name="Glass J.I."/>
            <person name="Rusch D."/>
            <person name="Podicherti R."/>
            <person name="Tsui H.-C.T."/>
            <person name="Winkler M.E."/>
        </authorList>
    </citation>
    <scope>NUCLEOTIDE SEQUENCE</scope>
</reference>
<dbReference type="AlphaFoldDB" id="A0A382MHZ3"/>
<feature type="non-terminal residue" evidence="1">
    <location>
        <position position="1"/>
    </location>
</feature>
<proteinExistence type="predicted"/>
<name>A0A382MHZ3_9ZZZZ</name>
<evidence type="ECO:0000313" key="1">
    <source>
        <dbReference type="EMBL" id="SVC47735.1"/>
    </source>
</evidence>
<protein>
    <recommendedName>
        <fullName evidence="2">MOSC domain-containing protein</fullName>
    </recommendedName>
</protein>